<feature type="region of interest" description="Disordered" evidence="1">
    <location>
        <begin position="17"/>
        <end position="43"/>
    </location>
</feature>
<name>X1QMM1_9ZZZZ</name>
<protein>
    <submittedName>
        <fullName evidence="2">Uncharacterized protein</fullName>
    </submittedName>
</protein>
<comment type="caution">
    <text evidence="2">The sequence shown here is derived from an EMBL/GenBank/DDBJ whole genome shotgun (WGS) entry which is preliminary data.</text>
</comment>
<organism evidence="2">
    <name type="scientific">marine sediment metagenome</name>
    <dbReference type="NCBI Taxonomy" id="412755"/>
    <lineage>
        <taxon>unclassified sequences</taxon>
        <taxon>metagenomes</taxon>
        <taxon>ecological metagenomes</taxon>
    </lineage>
</organism>
<sequence length="43" mass="4831">MPKAIINGKLVNIPYGYRLPKPKRKAKKISAPPPPSEKGRAYR</sequence>
<gene>
    <name evidence="2" type="ORF">S06H3_56401</name>
</gene>
<dbReference type="EMBL" id="BARV01036274">
    <property type="protein sequence ID" value="GAI52255.1"/>
    <property type="molecule type" value="Genomic_DNA"/>
</dbReference>
<feature type="non-terminal residue" evidence="2">
    <location>
        <position position="43"/>
    </location>
</feature>
<evidence type="ECO:0000313" key="2">
    <source>
        <dbReference type="EMBL" id="GAI52255.1"/>
    </source>
</evidence>
<dbReference type="AlphaFoldDB" id="X1QMM1"/>
<accession>X1QMM1</accession>
<reference evidence="2" key="1">
    <citation type="journal article" date="2014" name="Front. Microbiol.">
        <title>High frequency of phylogenetically diverse reductive dehalogenase-homologous genes in deep subseafloor sedimentary metagenomes.</title>
        <authorList>
            <person name="Kawai M."/>
            <person name="Futagami T."/>
            <person name="Toyoda A."/>
            <person name="Takaki Y."/>
            <person name="Nishi S."/>
            <person name="Hori S."/>
            <person name="Arai W."/>
            <person name="Tsubouchi T."/>
            <person name="Morono Y."/>
            <person name="Uchiyama I."/>
            <person name="Ito T."/>
            <person name="Fujiyama A."/>
            <person name="Inagaki F."/>
            <person name="Takami H."/>
        </authorList>
    </citation>
    <scope>NUCLEOTIDE SEQUENCE</scope>
    <source>
        <strain evidence="2">Expedition CK06-06</strain>
    </source>
</reference>
<evidence type="ECO:0000256" key="1">
    <source>
        <dbReference type="SAM" id="MobiDB-lite"/>
    </source>
</evidence>
<proteinExistence type="predicted"/>